<protein>
    <submittedName>
        <fullName evidence="1">Uncharacterized protein</fullName>
    </submittedName>
</protein>
<sequence length="40" mass="4391">MVHPIPCLQSCMHFGSCNSTHVSAQRHTQLPVVCAQEGKQ</sequence>
<organism evidence="1">
    <name type="scientific">Arundo donax</name>
    <name type="common">Giant reed</name>
    <name type="synonym">Donax arundinaceus</name>
    <dbReference type="NCBI Taxonomy" id="35708"/>
    <lineage>
        <taxon>Eukaryota</taxon>
        <taxon>Viridiplantae</taxon>
        <taxon>Streptophyta</taxon>
        <taxon>Embryophyta</taxon>
        <taxon>Tracheophyta</taxon>
        <taxon>Spermatophyta</taxon>
        <taxon>Magnoliopsida</taxon>
        <taxon>Liliopsida</taxon>
        <taxon>Poales</taxon>
        <taxon>Poaceae</taxon>
        <taxon>PACMAD clade</taxon>
        <taxon>Arundinoideae</taxon>
        <taxon>Arundineae</taxon>
        <taxon>Arundo</taxon>
    </lineage>
</organism>
<reference evidence="1" key="2">
    <citation type="journal article" date="2015" name="Data Brief">
        <title>Shoot transcriptome of the giant reed, Arundo donax.</title>
        <authorList>
            <person name="Barrero R.A."/>
            <person name="Guerrero F.D."/>
            <person name="Moolhuijzen P."/>
            <person name="Goolsby J.A."/>
            <person name="Tidwell J."/>
            <person name="Bellgard S.E."/>
            <person name="Bellgard M.I."/>
        </authorList>
    </citation>
    <scope>NUCLEOTIDE SEQUENCE</scope>
    <source>
        <tissue evidence="1">Shoot tissue taken approximately 20 cm above the soil surface</tissue>
    </source>
</reference>
<dbReference type="EMBL" id="GBRH01252240">
    <property type="protein sequence ID" value="JAD45655.1"/>
    <property type="molecule type" value="Transcribed_RNA"/>
</dbReference>
<name>A0A0A9A9K5_ARUDO</name>
<proteinExistence type="predicted"/>
<evidence type="ECO:0000313" key="1">
    <source>
        <dbReference type="EMBL" id="JAD45655.1"/>
    </source>
</evidence>
<accession>A0A0A9A9K5</accession>
<reference evidence="1" key="1">
    <citation type="submission" date="2014-09" db="EMBL/GenBank/DDBJ databases">
        <authorList>
            <person name="Magalhaes I.L.F."/>
            <person name="Oliveira U."/>
            <person name="Santos F.R."/>
            <person name="Vidigal T.H.D.A."/>
            <person name="Brescovit A.D."/>
            <person name="Santos A.J."/>
        </authorList>
    </citation>
    <scope>NUCLEOTIDE SEQUENCE</scope>
    <source>
        <tissue evidence="1">Shoot tissue taken approximately 20 cm above the soil surface</tissue>
    </source>
</reference>
<dbReference type="AlphaFoldDB" id="A0A0A9A9K5"/>